<feature type="compositionally biased region" description="Acidic residues" evidence="9">
    <location>
        <begin position="292"/>
        <end position="317"/>
    </location>
</feature>
<dbReference type="GO" id="GO:0048188">
    <property type="term" value="C:Set1C/COMPASS complex"/>
    <property type="evidence" value="ECO:0007669"/>
    <property type="project" value="TreeGrafter"/>
</dbReference>
<feature type="compositionally biased region" description="Basic and acidic residues" evidence="9">
    <location>
        <begin position="221"/>
        <end position="238"/>
    </location>
</feature>
<dbReference type="Pfam" id="PF00018">
    <property type="entry name" value="SH3_1"/>
    <property type="match status" value="1"/>
</dbReference>
<feature type="compositionally biased region" description="Low complexity" evidence="9">
    <location>
        <begin position="95"/>
        <end position="104"/>
    </location>
</feature>
<dbReference type="SUPFAM" id="SSF50044">
    <property type="entry name" value="SH3-domain"/>
    <property type="match status" value="1"/>
</dbReference>
<dbReference type="PROSITE" id="PS50294">
    <property type="entry name" value="WD_REPEATS_REGION"/>
    <property type="match status" value="2"/>
</dbReference>
<dbReference type="EMBL" id="JAEOAQ010000007">
    <property type="protein sequence ID" value="KAG5417449.1"/>
    <property type="molecule type" value="Genomic_DNA"/>
</dbReference>
<feature type="region of interest" description="Disordered" evidence="9">
    <location>
        <begin position="69"/>
        <end position="655"/>
    </location>
</feature>
<gene>
    <name evidence="11" type="ORF">I9W82_005083</name>
</gene>
<feature type="compositionally biased region" description="Basic and acidic residues" evidence="9">
    <location>
        <begin position="147"/>
        <end position="169"/>
    </location>
</feature>
<feature type="repeat" description="WD" evidence="8">
    <location>
        <begin position="917"/>
        <end position="949"/>
    </location>
</feature>
<dbReference type="PROSITE" id="PS50082">
    <property type="entry name" value="WD_REPEATS_2"/>
    <property type="match status" value="2"/>
</dbReference>
<feature type="compositionally biased region" description="Pro residues" evidence="9">
    <location>
        <begin position="587"/>
        <end position="606"/>
    </location>
</feature>
<reference evidence="11 12" key="1">
    <citation type="submission" date="2020-12" db="EMBL/GenBank/DDBJ databases">
        <title>Effect of drift, selection, and recombination on the evolution of hybrid genomes in Candida yeast pathogens.</title>
        <authorList>
            <person name="Mixao V."/>
            <person name="Ksiezopolska E."/>
            <person name="Saus E."/>
            <person name="Boekhout T."/>
            <person name="Gacser A."/>
            <person name="Gabaldon T."/>
        </authorList>
    </citation>
    <scope>NUCLEOTIDE SEQUENCE [LARGE SCALE GENOMIC DNA]</scope>
    <source>
        <strain evidence="11 12">BP57</strain>
    </source>
</reference>
<dbReference type="Pfam" id="PF00400">
    <property type="entry name" value="WD40"/>
    <property type="match status" value="2"/>
</dbReference>
<feature type="compositionally biased region" description="Basic and acidic residues" evidence="9">
    <location>
        <begin position="75"/>
        <end position="93"/>
    </location>
</feature>
<dbReference type="SMART" id="SM00326">
    <property type="entry name" value="SH3"/>
    <property type="match status" value="1"/>
</dbReference>
<dbReference type="Proteomes" id="UP000669133">
    <property type="component" value="Unassembled WGS sequence"/>
</dbReference>
<proteinExistence type="inferred from homology"/>
<keyword evidence="3 7" id="KW-0728">SH3 domain</keyword>
<evidence type="ECO:0000256" key="1">
    <source>
        <dbReference type="ARBA" id="ARBA00004123"/>
    </source>
</evidence>
<dbReference type="Gene3D" id="2.30.30.40">
    <property type="entry name" value="SH3 Domains"/>
    <property type="match status" value="1"/>
</dbReference>
<comment type="similarity">
    <text evidence="2">Belongs to the WD repeat SWD2 family.</text>
</comment>
<feature type="compositionally biased region" description="Pro residues" evidence="9">
    <location>
        <begin position="504"/>
        <end position="522"/>
    </location>
</feature>
<dbReference type="InterPro" id="IPR015943">
    <property type="entry name" value="WD40/YVTN_repeat-like_dom_sf"/>
</dbReference>
<feature type="compositionally biased region" description="Acidic residues" evidence="9">
    <location>
        <begin position="553"/>
        <end position="562"/>
    </location>
</feature>
<dbReference type="PANTHER" id="PTHR19861">
    <property type="entry name" value="WD40 REPEAT PROTEIN SWD2"/>
    <property type="match status" value="1"/>
</dbReference>
<dbReference type="Pfam" id="PF25459">
    <property type="entry name" value="AIM3_BBC1_C"/>
    <property type="match status" value="1"/>
</dbReference>
<accession>A0A8H7ZBZ2</accession>
<feature type="domain" description="SH3" evidence="10">
    <location>
        <begin position="5"/>
        <end position="64"/>
    </location>
</feature>
<feature type="compositionally biased region" description="Basic and acidic residues" evidence="9">
    <location>
        <begin position="318"/>
        <end position="329"/>
    </location>
</feature>
<dbReference type="InterPro" id="IPR036028">
    <property type="entry name" value="SH3-like_dom_sf"/>
</dbReference>
<keyword evidence="4 8" id="KW-0853">WD repeat</keyword>
<evidence type="ECO:0000313" key="11">
    <source>
        <dbReference type="EMBL" id="KAG5417449.1"/>
    </source>
</evidence>
<evidence type="ECO:0000256" key="7">
    <source>
        <dbReference type="PROSITE-ProRule" id="PRU00192"/>
    </source>
</evidence>
<evidence type="ECO:0000259" key="10">
    <source>
        <dbReference type="PROSITE" id="PS50002"/>
    </source>
</evidence>
<feature type="repeat" description="WD" evidence="8">
    <location>
        <begin position="1012"/>
        <end position="1053"/>
    </location>
</feature>
<keyword evidence="6" id="KW-0539">Nucleus</keyword>
<feature type="compositionally biased region" description="Basic and acidic residues" evidence="9">
    <location>
        <begin position="255"/>
        <end position="272"/>
    </location>
</feature>
<evidence type="ECO:0000256" key="9">
    <source>
        <dbReference type="SAM" id="MobiDB-lite"/>
    </source>
</evidence>
<feature type="compositionally biased region" description="Basic and acidic residues" evidence="9">
    <location>
        <begin position="423"/>
        <end position="443"/>
    </location>
</feature>
<evidence type="ECO:0000256" key="5">
    <source>
        <dbReference type="ARBA" id="ARBA00022737"/>
    </source>
</evidence>
<protein>
    <recommendedName>
        <fullName evidence="10">SH3 domain-containing protein</fullName>
    </recommendedName>
</protein>
<organism evidence="11 12">
    <name type="scientific">Candida metapsilosis</name>
    <dbReference type="NCBI Taxonomy" id="273372"/>
    <lineage>
        <taxon>Eukaryota</taxon>
        <taxon>Fungi</taxon>
        <taxon>Dikarya</taxon>
        <taxon>Ascomycota</taxon>
        <taxon>Saccharomycotina</taxon>
        <taxon>Pichiomycetes</taxon>
        <taxon>Debaryomycetaceae</taxon>
        <taxon>Candida/Lodderomyces clade</taxon>
        <taxon>Candida</taxon>
    </lineage>
</organism>
<dbReference type="GeneID" id="93653712"/>
<name>A0A8H7ZBZ2_9ASCO</name>
<dbReference type="SMART" id="SM00320">
    <property type="entry name" value="WD40"/>
    <property type="match status" value="3"/>
</dbReference>
<dbReference type="SUPFAM" id="SSF101447">
    <property type="entry name" value="Formin homology 2 domain (FH2 domain)"/>
    <property type="match status" value="1"/>
</dbReference>
<feature type="compositionally biased region" description="Basic and acidic residues" evidence="9">
    <location>
        <begin position="188"/>
        <end position="214"/>
    </location>
</feature>
<dbReference type="InterPro" id="IPR001680">
    <property type="entry name" value="WD40_rpt"/>
</dbReference>
<dbReference type="InterPro" id="IPR036322">
    <property type="entry name" value="WD40_repeat_dom_sf"/>
</dbReference>
<dbReference type="PANTHER" id="PTHR19861:SF0">
    <property type="entry name" value="WD REPEAT-CONTAINING PROTEIN 82"/>
    <property type="match status" value="1"/>
</dbReference>
<dbReference type="InterPro" id="IPR037867">
    <property type="entry name" value="Swd2/WDR82"/>
</dbReference>
<feature type="compositionally biased region" description="Acidic residues" evidence="9">
    <location>
        <begin position="408"/>
        <end position="418"/>
    </location>
</feature>
<dbReference type="OrthoDB" id="207120at2759"/>
<comment type="subcellular location">
    <subcellularLocation>
        <location evidence="1">Nucleus</location>
    </subcellularLocation>
</comment>
<feature type="compositionally biased region" description="Polar residues" evidence="9">
    <location>
        <begin position="624"/>
        <end position="643"/>
    </location>
</feature>
<dbReference type="InterPro" id="IPR057402">
    <property type="entry name" value="AIM3_BBC1_C"/>
</dbReference>
<dbReference type="GO" id="GO:0030447">
    <property type="term" value="P:filamentous growth"/>
    <property type="evidence" value="ECO:0007669"/>
    <property type="project" value="UniProtKB-ARBA"/>
</dbReference>
<evidence type="ECO:0000256" key="6">
    <source>
        <dbReference type="ARBA" id="ARBA00023242"/>
    </source>
</evidence>
<feature type="compositionally biased region" description="Acidic residues" evidence="9">
    <location>
        <begin position="273"/>
        <end position="282"/>
    </location>
</feature>
<evidence type="ECO:0000256" key="2">
    <source>
        <dbReference type="ARBA" id="ARBA00005616"/>
    </source>
</evidence>
<dbReference type="GO" id="GO:0016070">
    <property type="term" value="P:RNA metabolic process"/>
    <property type="evidence" value="ECO:0007669"/>
    <property type="project" value="UniProtKB-ARBA"/>
</dbReference>
<sequence length="1447" mass="162135">MTDPKPPFTVKAIYQYSSDVEDDLNFEVGQVITVQAIENEEWWFGEYDNKEGIFPKNFFEVLQPPAIPVSNRPIKKQEPVTEPIEHADDKVTDAPHSSPPKLSSSPPPTSPAGKVPLPQTFSKPKDPYSIKKQFVAAPTSTYVPKIQPRDESNLVAHPVHETKHSEDVVKSTSQGEHNDDEDAGPKISLKERIALLQKKQQEEAEREAAALKRKEEKKKKQAEERERVKHLREQKSGEQHIAPPEESELSAPGEPSEKLHSHNEGQEAKLGDHEEDEVESDAVVDHTHTPEVEDVEGEEEQEEKEKEEEEEEEEEDEEMKRQKLVERMSRISGGRNMFGMMGMATPFGAPGAAQATKNPKDAKTEVDATDSDSRRRNSTKAAELTAPEPPMSAPSVPTRVTHESSSMAEDDEPSDSDQAEFITQKDIDKQEHDGDDRTHDGHENTISIQKHRPLEGEGTGYEADEDLDAPSSPTRPVDVEVPPPIPQRHASEKEIKSDRRRSHPPPPPPPVDASPPPPPPPLVHASPSQQPPRIPVSPSSLANVEERGHIDSSSEDEQDDDDAFKSVENSPQHTAPPRAHTIAFSNPPIPGHPPPIPEVGPPPPSVPIGRAPARASTEVPPLMHTSTGASVGSRKSTESVSRSRSLKGIGGDQNEAEVTSKQLEIEIANIKSTSTWWLNKDLPESLVSRIGVDLIYEVDTNKIKKRGGRVTVFHDYYVLFYDLSQLIFELEFEESDPKSTVRLANSFTKPAPPIKKDVLENNHRQLGSEIVNIAAHYLGSKLDGNLITRVFQSSQLKHKLLPPIGNKSYGVTIYKNFNNSNVSKIDDIKAGDILWIKNGKFSTHKTIIGSKSVTVGEGSDNNPLAAVIYDYNPDKEKFKVVEQDASGHVKKESYKIGEFKSGRIRVFRPVGRDYLFNYHHETSITSLDFDDSGQYLISAGVDKSIQLYDCHKGVHYKDIQSQKYGAHSARFTHEGLNCLYASTPDAVDATEGKTDDTVRYLSLSTNQYIRYFKGHKAQVSNIEVNPVSNTFCSSSYDGTVKFWDLKSSSATGSLSMGQNTVCGFDPQGIIVGIGKHSNGSQSGTVGLYDLKTFDKGPFAEISIPCLQNQLWNKLEFSNNGKLILISTDSREHYILDAFSGKLLAIVRLTYRNDPQWMSTEYPYDGCCSFTPCGKFLLVGNPKSIIHIFDLSDLKPDAERPVPESVHFSSIKSRYDLVKAEPVRFPQLKILQPFQTSAFPKDRSEIRGVDNVVHQQFQRQYKLKVFPPVMRNQFLSVQFFPRDHPLCNFRKSNISLVFNMHQIPMLNDRNLESGFKSRPKYKDLQFYTSKPSPMQSACGRTKSKKKFRELLISSLSSFSSHSKRDRLYGIFVFHVAKVPVNQTQYDVIARDLEKMCAEVLNNEKIWMNLKRGNKSKGKPMKNVQYSYGVKGLVDRRIRFPFLKKFNSK</sequence>
<dbReference type="RefSeq" id="XP_067546565.1">
    <property type="nucleotide sequence ID" value="XM_067694223.1"/>
</dbReference>
<dbReference type="SUPFAM" id="SSF50978">
    <property type="entry name" value="WD40 repeat-like"/>
    <property type="match status" value="1"/>
</dbReference>
<dbReference type="Gene3D" id="2.130.10.10">
    <property type="entry name" value="YVTN repeat-like/Quinoprotein amine dehydrogenase"/>
    <property type="match status" value="1"/>
</dbReference>
<dbReference type="PROSITE" id="PS50002">
    <property type="entry name" value="SH3"/>
    <property type="match status" value="1"/>
</dbReference>
<feature type="compositionally biased region" description="Basic and acidic residues" evidence="9">
    <location>
        <begin position="358"/>
        <end position="375"/>
    </location>
</feature>
<keyword evidence="5" id="KW-0677">Repeat</keyword>
<evidence type="ECO:0000256" key="4">
    <source>
        <dbReference type="ARBA" id="ARBA00022574"/>
    </source>
</evidence>
<comment type="caution">
    <text evidence="11">The sequence shown here is derived from an EMBL/GenBank/DDBJ whole genome shotgun (WGS) entry which is preliminary data.</text>
</comment>
<evidence type="ECO:0000256" key="3">
    <source>
        <dbReference type="ARBA" id="ARBA00022443"/>
    </source>
</evidence>
<evidence type="ECO:0000313" key="12">
    <source>
        <dbReference type="Proteomes" id="UP000669133"/>
    </source>
</evidence>
<keyword evidence="12" id="KW-1185">Reference proteome</keyword>
<dbReference type="GO" id="GO:0003682">
    <property type="term" value="F:chromatin binding"/>
    <property type="evidence" value="ECO:0007669"/>
    <property type="project" value="TreeGrafter"/>
</dbReference>
<evidence type="ECO:0000256" key="8">
    <source>
        <dbReference type="PROSITE-ProRule" id="PRU00221"/>
    </source>
</evidence>
<dbReference type="InterPro" id="IPR001452">
    <property type="entry name" value="SH3_domain"/>
</dbReference>